<protein>
    <submittedName>
        <fullName evidence="7">Fusaric acid resistance family protein</fullName>
    </submittedName>
</protein>
<evidence type="ECO:0000313" key="8">
    <source>
        <dbReference type="Proteomes" id="UP000253509"/>
    </source>
</evidence>
<feature type="transmembrane region" description="Helical" evidence="5">
    <location>
        <begin position="144"/>
        <end position="166"/>
    </location>
</feature>
<dbReference type="InterPro" id="IPR049453">
    <property type="entry name" value="Memb_transporter_dom"/>
</dbReference>
<evidence type="ECO:0000256" key="5">
    <source>
        <dbReference type="SAM" id="Phobius"/>
    </source>
</evidence>
<sequence length="376" mass="39923">MRRIIEYFRGTLAMGPPDADRRAPLRVGIAVAAPSLALLVIGYPELIIYAVFGAFCGMYGRGEPHQLRVIHQMQAAFLLLAGVGGGVLLSWLETSVWALIAIEALFAAAGSVLADRATLRPGGPFFGIFALGACASVPPSGPIWVPLTVSVTAAAFAIAVGFLGWFRSREWTAGAKRDIVDLRGPRAAGIIRHAMTYAVAVGTGGLLGELLIGEHAYWAMASAAVPLAAADLPGRISRGVHRVLGTFSGLLLTGLILLFDPGPLVLAVAVIALQFPTEYFMPRNYGYALTFFTPLILLMTQLANPIPRSALIVDRGLETLLGAAVGIVVVLIVGFFSSPRSPGARLIRRRDAQLPVSPWTEWGPGRWSRNGPPADE</sequence>
<feature type="domain" description="Integral membrane bound transporter" evidence="6">
    <location>
        <begin position="206"/>
        <end position="329"/>
    </location>
</feature>
<gene>
    <name evidence="7" type="ORF">DFO65_10127</name>
</gene>
<feature type="transmembrane region" description="Helical" evidence="5">
    <location>
        <begin position="316"/>
        <end position="336"/>
    </location>
</feature>
<dbReference type="AlphaFoldDB" id="A0A366IQS2"/>
<proteinExistence type="predicted"/>
<evidence type="ECO:0000256" key="4">
    <source>
        <dbReference type="ARBA" id="ARBA00023136"/>
    </source>
</evidence>
<dbReference type="Pfam" id="PF13515">
    <property type="entry name" value="FUSC_2"/>
    <property type="match status" value="1"/>
</dbReference>
<keyword evidence="8" id="KW-1185">Reference proteome</keyword>
<evidence type="ECO:0000256" key="2">
    <source>
        <dbReference type="ARBA" id="ARBA00022692"/>
    </source>
</evidence>
<evidence type="ECO:0000259" key="6">
    <source>
        <dbReference type="Pfam" id="PF13515"/>
    </source>
</evidence>
<keyword evidence="2 5" id="KW-0812">Transmembrane</keyword>
<feature type="transmembrane region" description="Helical" evidence="5">
    <location>
        <begin position="23"/>
        <end position="40"/>
    </location>
</feature>
<name>A0A366IQS2_9MICO</name>
<accession>A0A366IQS2</accession>
<dbReference type="Proteomes" id="UP000253509">
    <property type="component" value="Unassembled WGS sequence"/>
</dbReference>
<evidence type="ECO:0000313" key="7">
    <source>
        <dbReference type="EMBL" id="RBP74310.1"/>
    </source>
</evidence>
<feature type="transmembrane region" description="Helical" evidence="5">
    <location>
        <begin position="97"/>
        <end position="114"/>
    </location>
</feature>
<feature type="transmembrane region" description="Helical" evidence="5">
    <location>
        <begin position="246"/>
        <end position="273"/>
    </location>
</feature>
<evidence type="ECO:0000256" key="1">
    <source>
        <dbReference type="ARBA" id="ARBA00004141"/>
    </source>
</evidence>
<keyword evidence="3 5" id="KW-1133">Transmembrane helix</keyword>
<dbReference type="RefSeq" id="WP_113902399.1">
    <property type="nucleotide sequence ID" value="NZ_QNSB01000001.1"/>
</dbReference>
<dbReference type="EMBL" id="QNSB01000001">
    <property type="protein sequence ID" value="RBP74310.1"/>
    <property type="molecule type" value="Genomic_DNA"/>
</dbReference>
<evidence type="ECO:0000256" key="3">
    <source>
        <dbReference type="ARBA" id="ARBA00022989"/>
    </source>
</evidence>
<reference evidence="7 8" key="1">
    <citation type="submission" date="2018-06" db="EMBL/GenBank/DDBJ databases">
        <title>Freshwater and sediment microbial communities from various areas in North America, analyzing microbe dynamics in response to fracking.</title>
        <authorList>
            <person name="Lamendella R."/>
        </authorList>
    </citation>
    <scope>NUCLEOTIDE SEQUENCE [LARGE SCALE GENOMIC DNA]</scope>
    <source>
        <strain evidence="7 8">3b_TX</strain>
    </source>
</reference>
<feature type="transmembrane region" description="Helical" evidence="5">
    <location>
        <begin position="74"/>
        <end position="91"/>
    </location>
</feature>
<feature type="transmembrane region" description="Helical" evidence="5">
    <location>
        <begin position="187"/>
        <end position="210"/>
    </location>
</feature>
<dbReference type="GO" id="GO:0016020">
    <property type="term" value="C:membrane"/>
    <property type="evidence" value="ECO:0007669"/>
    <property type="project" value="UniProtKB-SubCell"/>
</dbReference>
<organism evidence="7 8">
    <name type="scientific">Brevibacterium celere</name>
    <dbReference type="NCBI Taxonomy" id="225845"/>
    <lineage>
        <taxon>Bacteria</taxon>
        <taxon>Bacillati</taxon>
        <taxon>Actinomycetota</taxon>
        <taxon>Actinomycetes</taxon>
        <taxon>Micrococcales</taxon>
        <taxon>Brevibacteriaceae</taxon>
        <taxon>Brevibacterium</taxon>
    </lineage>
</organism>
<keyword evidence="4 5" id="KW-0472">Membrane</keyword>
<comment type="subcellular location">
    <subcellularLocation>
        <location evidence="1">Membrane</location>
        <topology evidence="1">Multi-pass membrane protein</topology>
    </subcellularLocation>
</comment>
<feature type="transmembrane region" description="Helical" evidence="5">
    <location>
        <begin position="285"/>
        <end position="304"/>
    </location>
</feature>
<comment type="caution">
    <text evidence="7">The sequence shown here is derived from an EMBL/GenBank/DDBJ whole genome shotgun (WGS) entry which is preliminary data.</text>
</comment>